<dbReference type="PANTHER" id="PTHR48111">
    <property type="entry name" value="REGULATOR OF RPOS"/>
    <property type="match status" value="1"/>
</dbReference>
<keyword evidence="2" id="KW-0902">Two-component regulatory system</keyword>
<accession>A0ABS6ZU62</accession>
<feature type="modified residue" description="4-aspartylphosphate" evidence="6">
    <location>
        <position position="51"/>
    </location>
</feature>
<reference evidence="10 11" key="1">
    <citation type="submission" date="2021-07" db="EMBL/GenBank/DDBJ databases">
        <title>Thermus aquaticus gen. n. and sp. n., a nonsporulating extreme thermophile.</title>
        <authorList>
            <person name="Hu C.-J."/>
            <person name="Li W.-J."/>
            <person name="Xian W.-D."/>
        </authorList>
    </citation>
    <scope>NUCLEOTIDE SEQUENCE [LARGE SCALE GENOMIC DNA]</scope>
    <source>
        <strain evidence="10 11">SYSU G05001</strain>
    </source>
</reference>
<evidence type="ECO:0000256" key="7">
    <source>
        <dbReference type="PROSITE-ProRule" id="PRU01091"/>
    </source>
</evidence>
<dbReference type="SMART" id="SM00448">
    <property type="entry name" value="REC"/>
    <property type="match status" value="1"/>
</dbReference>
<dbReference type="InterPro" id="IPR036388">
    <property type="entry name" value="WH-like_DNA-bd_sf"/>
</dbReference>
<dbReference type="CDD" id="cd00383">
    <property type="entry name" value="trans_reg_C"/>
    <property type="match status" value="1"/>
</dbReference>
<dbReference type="InterPro" id="IPR001867">
    <property type="entry name" value="OmpR/PhoB-type_DNA-bd"/>
</dbReference>
<organism evidence="10 11">
    <name type="scientific">Thermus brevis</name>
    <dbReference type="NCBI Taxonomy" id="2862456"/>
    <lineage>
        <taxon>Bacteria</taxon>
        <taxon>Thermotogati</taxon>
        <taxon>Deinococcota</taxon>
        <taxon>Deinococci</taxon>
        <taxon>Thermales</taxon>
        <taxon>Thermaceae</taxon>
        <taxon>Thermus</taxon>
    </lineage>
</organism>
<dbReference type="Pfam" id="PF00486">
    <property type="entry name" value="Trans_reg_C"/>
    <property type="match status" value="1"/>
</dbReference>
<keyword evidence="3" id="KW-0805">Transcription regulation</keyword>
<keyword evidence="5" id="KW-0804">Transcription</keyword>
<evidence type="ECO:0000256" key="3">
    <source>
        <dbReference type="ARBA" id="ARBA00023015"/>
    </source>
</evidence>
<evidence type="ECO:0000259" key="8">
    <source>
        <dbReference type="PROSITE" id="PS50110"/>
    </source>
</evidence>
<feature type="domain" description="OmpR/PhoB-type" evidence="9">
    <location>
        <begin position="126"/>
        <end position="220"/>
    </location>
</feature>
<dbReference type="InterPro" id="IPR011006">
    <property type="entry name" value="CheY-like_superfamily"/>
</dbReference>
<evidence type="ECO:0000256" key="5">
    <source>
        <dbReference type="ARBA" id="ARBA00023163"/>
    </source>
</evidence>
<proteinExistence type="predicted"/>
<dbReference type="Proteomes" id="UP000724268">
    <property type="component" value="Unassembled WGS sequence"/>
</dbReference>
<protein>
    <submittedName>
        <fullName evidence="10">Response regulator transcription factor</fullName>
    </submittedName>
</protein>
<dbReference type="SUPFAM" id="SSF52172">
    <property type="entry name" value="CheY-like"/>
    <property type="match status" value="1"/>
</dbReference>
<dbReference type="SMART" id="SM00862">
    <property type="entry name" value="Trans_reg_C"/>
    <property type="match status" value="1"/>
</dbReference>
<dbReference type="EMBL" id="JAHXRS010000001">
    <property type="protein sequence ID" value="MBW6393591.1"/>
    <property type="molecule type" value="Genomic_DNA"/>
</dbReference>
<evidence type="ECO:0000256" key="4">
    <source>
        <dbReference type="ARBA" id="ARBA00023125"/>
    </source>
</evidence>
<evidence type="ECO:0000313" key="11">
    <source>
        <dbReference type="Proteomes" id="UP000724268"/>
    </source>
</evidence>
<dbReference type="Gene3D" id="1.10.10.10">
    <property type="entry name" value="Winged helix-like DNA-binding domain superfamily/Winged helix DNA-binding domain"/>
    <property type="match status" value="1"/>
</dbReference>
<evidence type="ECO:0000256" key="6">
    <source>
        <dbReference type="PROSITE-ProRule" id="PRU00169"/>
    </source>
</evidence>
<keyword evidence="11" id="KW-1185">Reference proteome</keyword>
<comment type="caution">
    <text evidence="10">The sequence shown here is derived from an EMBL/GenBank/DDBJ whole genome shotgun (WGS) entry which is preliminary data.</text>
</comment>
<feature type="DNA-binding region" description="OmpR/PhoB-type" evidence="7">
    <location>
        <begin position="126"/>
        <end position="220"/>
    </location>
</feature>
<name>A0ABS6ZU62_9DEIN</name>
<dbReference type="Gene3D" id="6.10.250.690">
    <property type="match status" value="1"/>
</dbReference>
<dbReference type="RefSeq" id="WP_219758521.1">
    <property type="nucleotide sequence ID" value="NZ_JAHXRS010000001.1"/>
</dbReference>
<evidence type="ECO:0000313" key="10">
    <source>
        <dbReference type="EMBL" id="MBW6393591.1"/>
    </source>
</evidence>
<gene>
    <name evidence="10" type="ORF">KZX47_00235</name>
</gene>
<evidence type="ECO:0000256" key="2">
    <source>
        <dbReference type="ARBA" id="ARBA00023012"/>
    </source>
</evidence>
<dbReference type="Gene3D" id="3.40.50.2300">
    <property type="match status" value="1"/>
</dbReference>
<sequence>MRILVVEDEPDIAEPVTLLLSREGYEAAWAPDLDSAWEEFLAAEPALLVLDVMLPEGEDAGFTFARQVREGGYSGSILFLTARDSLEDRVAGLNLGGDDYLVKPFALEEFLARVRALLRRGAQHKGGRFQRGDLAVDLVARKAYWKGEEIGLTLKEFALLETLCLNPDRLFTPEELADRLFPGRDTAVRMVRIYIHRLRQKLAPEVVRTGAGGYGLGLPE</sequence>
<dbReference type="InterPro" id="IPR001789">
    <property type="entry name" value="Sig_transdc_resp-reg_receiver"/>
</dbReference>
<dbReference type="PROSITE" id="PS50110">
    <property type="entry name" value="RESPONSE_REGULATORY"/>
    <property type="match status" value="1"/>
</dbReference>
<dbReference type="PANTHER" id="PTHR48111:SF22">
    <property type="entry name" value="REGULATOR OF RPOS"/>
    <property type="match status" value="1"/>
</dbReference>
<dbReference type="Pfam" id="PF00072">
    <property type="entry name" value="Response_reg"/>
    <property type="match status" value="1"/>
</dbReference>
<keyword evidence="1 6" id="KW-0597">Phosphoprotein</keyword>
<evidence type="ECO:0000256" key="1">
    <source>
        <dbReference type="ARBA" id="ARBA00022553"/>
    </source>
</evidence>
<evidence type="ECO:0000259" key="9">
    <source>
        <dbReference type="PROSITE" id="PS51755"/>
    </source>
</evidence>
<dbReference type="PROSITE" id="PS51755">
    <property type="entry name" value="OMPR_PHOB"/>
    <property type="match status" value="1"/>
</dbReference>
<keyword evidence="4 7" id="KW-0238">DNA-binding</keyword>
<feature type="domain" description="Response regulatory" evidence="8">
    <location>
        <begin position="2"/>
        <end position="118"/>
    </location>
</feature>
<dbReference type="InterPro" id="IPR039420">
    <property type="entry name" value="WalR-like"/>
</dbReference>
<dbReference type="CDD" id="cd17574">
    <property type="entry name" value="REC_OmpR"/>
    <property type="match status" value="1"/>
</dbReference>